<feature type="domain" description="Glycosyltransferase subfamily 4-like N-terminal" evidence="2">
    <location>
        <begin position="16"/>
        <end position="188"/>
    </location>
</feature>
<dbReference type="RefSeq" id="WP_200063748.1">
    <property type="nucleotide sequence ID" value="NZ_JAEHFW010000001.1"/>
</dbReference>
<sequence>MKVLQISAAYKPAIVYGGPTMSVSILSEELTKAGIAVTVYTTTANGSSELNVTPNKATKIDNVIVYYFKRITKDHTHFSPGLLQFLWKTINDFDVVHIHAWWNLVSLLSCFIALLKQKPVLLSPRGTLSPYSFTNRNIKSKKLIHRFLGKILLKRCHIHTTSGREYEAVQKLVSPLSINTIPNFVKLEDVNIKENSESDPSILKLLYLSRIEEKKGLDLLIKALRLINVPYHLTIAGDGNPDYINKLQNEAKILRVNEHITWAGFVDTDKFKLLQQQDLLVLPSHDENFGNVVIESLSTGTAVLISENVGLAKYIKKNKFGWICQSNPQSVAKHINNIGKQSAAALKDIRTNAPQIIYQDFTGTHLAQKYIDLYKKIIVAQNPNLEHH</sequence>
<evidence type="ECO:0000259" key="1">
    <source>
        <dbReference type="Pfam" id="PF00534"/>
    </source>
</evidence>
<dbReference type="PANTHER" id="PTHR12526">
    <property type="entry name" value="GLYCOSYLTRANSFERASE"/>
    <property type="match status" value="1"/>
</dbReference>
<dbReference type="PANTHER" id="PTHR12526:SF637">
    <property type="entry name" value="GLYCOSYLTRANSFERASE EPSF-RELATED"/>
    <property type="match status" value="1"/>
</dbReference>
<accession>A0A934UL62</accession>
<dbReference type="Gene3D" id="3.40.50.2000">
    <property type="entry name" value="Glycogen Phosphorylase B"/>
    <property type="match status" value="2"/>
</dbReference>
<name>A0A934UL62_9SPHI</name>
<protein>
    <submittedName>
        <fullName evidence="3">Glycosyltransferase</fullName>
    </submittedName>
</protein>
<dbReference type="Proteomes" id="UP000613193">
    <property type="component" value="Unassembled WGS sequence"/>
</dbReference>
<proteinExistence type="predicted"/>
<comment type="caution">
    <text evidence="3">The sequence shown here is derived from an EMBL/GenBank/DDBJ whole genome shotgun (WGS) entry which is preliminary data.</text>
</comment>
<dbReference type="EMBL" id="JAEHFW010000001">
    <property type="protein sequence ID" value="MBK0378188.1"/>
    <property type="molecule type" value="Genomic_DNA"/>
</dbReference>
<feature type="domain" description="Glycosyl transferase family 1" evidence="1">
    <location>
        <begin position="197"/>
        <end position="353"/>
    </location>
</feature>
<evidence type="ECO:0000313" key="4">
    <source>
        <dbReference type="Proteomes" id="UP000613193"/>
    </source>
</evidence>
<dbReference type="GO" id="GO:0016757">
    <property type="term" value="F:glycosyltransferase activity"/>
    <property type="evidence" value="ECO:0007669"/>
    <property type="project" value="InterPro"/>
</dbReference>
<dbReference type="InterPro" id="IPR001296">
    <property type="entry name" value="Glyco_trans_1"/>
</dbReference>
<gene>
    <name evidence="3" type="ORF">I5M19_02660</name>
</gene>
<reference evidence="3" key="1">
    <citation type="submission" date="2020-12" db="EMBL/GenBank/DDBJ databases">
        <title>Bacterial novel species Mucilaginibacter sp. SD-g isolated from soil.</title>
        <authorList>
            <person name="Jung H.-Y."/>
        </authorList>
    </citation>
    <scope>NUCLEOTIDE SEQUENCE</scope>
    <source>
        <strain evidence="3">SD-g</strain>
    </source>
</reference>
<keyword evidence="4" id="KW-1185">Reference proteome</keyword>
<dbReference type="Pfam" id="PF13439">
    <property type="entry name" value="Glyco_transf_4"/>
    <property type="match status" value="1"/>
</dbReference>
<dbReference type="InterPro" id="IPR028098">
    <property type="entry name" value="Glyco_trans_4-like_N"/>
</dbReference>
<dbReference type="NCBIfam" id="NF046085">
    <property type="entry name" value="XrtY_assoc_Gly1"/>
    <property type="match status" value="1"/>
</dbReference>
<dbReference type="SUPFAM" id="SSF53756">
    <property type="entry name" value="UDP-Glycosyltransferase/glycogen phosphorylase"/>
    <property type="match status" value="1"/>
</dbReference>
<dbReference type="AlphaFoldDB" id="A0A934UL62"/>
<organism evidence="3 4">
    <name type="scientific">Mucilaginibacter segetis</name>
    <dbReference type="NCBI Taxonomy" id="2793071"/>
    <lineage>
        <taxon>Bacteria</taxon>
        <taxon>Pseudomonadati</taxon>
        <taxon>Bacteroidota</taxon>
        <taxon>Sphingobacteriia</taxon>
        <taxon>Sphingobacteriales</taxon>
        <taxon>Sphingobacteriaceae</taxon>
        <taxon>Mucilaginibacter</taxon>
    </lineage>
</organism>
<dbReference type="Pfam" id="PF00534">
    <property type="entry name" value="Glycos_transf_1"/>
    <property type="match status" value="1"/>
</dbReference>
<evidence type="ECO:0000313" key="3">
    <source>
        <dbReference type="EMBL" id="MBK0378188.1"/>
    </source>
</evidence>
<evidence type="ECO:0000259" key="2">
    <source>
        <dbReference type="Pfam" id="PF13439"/>
    </source>
</evidence>